<dbReference type="SUPFAM" id="SSF48173">
    <property type="entry name" value="Cryptochrome/photolyase FAD-binding domain"/>
    <property type="match status" value="1"/>
</dbReference>
<dbReference type="GO" id="GO:0000719">
    <property type="term" value="P:photoreactive repair"/>
    <property type="evidence" value="ECO:0007669"/>
    <property type="project" value="TreeGrafter"/>
</dbReference>
<dbReference type="RefSeq" id="YP_009052160.1">
    <property type="nucleotide sequence ID" value="NC_024697.1"/>
</dbReference>
<keyword evidence="2" id="KW-0456">Lyase</keyword>
<dbReference type="InterPro" id="IPR036134">
    <property type="entry name" value="Crypto/Photolyase_FAD-like_sf"/>
</dbReference>
<dbReference type="Proteomes" id="UP000028667">
    <property type="component" value="Segment"/>
</dbReference>
<dbReference type="PROSITE" id="PS51645">
    <property type="entry name" value="PHR_CRY_ALPHA_BETA"/>
    <property type="match status" value="1"/>
</dbReference>
<evidence type="ECO:0000259" key="1">
    <source>
        <dbReference type="PROSITE" id="PS51645"/>
    </source>
</evidence>
<dbReference type="EMBL" id="KJ645900">
    <property type="protein sequence ID" value="AII17183.1"/>
    <property type="molecule type" value="Genomic_DNA"/>
</dbReference>
<dbReference type="PANTHER" id="PTHR10211">
    <property type="entry name" value="DEOXYRIBODIPYRIMIDINE PHOTOLYASE"/>
    <property type="match status" value="1"/>
</dbReference>
<reference evidence="2 3" key="1">
    <citation type="journal article" date="2014" name="Virology">
        <title>Genome of brown tide virus (AaV), the little giant of the Megaviridae, elucidates NCLDV genome expansion and host-virus coevolution.</title>
        <authorList>
            <person name="Moniruzzaman M."/>
            <person name="LeCleir G.R."/>
            <person name="Brown C.M."/>
            <person name="Gobler C.J."/>
            <person name="Bidle K.D."/>
            <person name="Wilson W.H."/>
            <person name="Wilhelm S.W."/>
        </authorList>
    </citation>
    <scope>NUCLEOTIDE SEQUENCE [LARGE SCALE GENOMIC DNA]</scope>
    <source>
        <strain evidence="2">BtV-01</strain>
    </source>
</reference>
<dbReference type="GeneID" id="20041547"/>
<keyword evidence="3" id="KW-1185">Reference proteome</keyword>
<dbReference type="InterPro" id="IPR006050">
    <property type="entry name" value="DNA_photolyase_N"/>
</dbReference>
<organism evidence="2 3">
    <name type="scientific">Aureococcus anophagefferens virus</name>
    <dbReference type="NCBI Taxonomy" id="1474867"/>
    <lineage>
        <taxon>Viruses</taxon>
        <taxon>Varidnaviria</taxon>
        <taxon>Bamfordvirae</taxon>
        <taxon>Nucleocytoviricota</taxon>
        <taxon>Megaviricetes</taxon>
        <taxon>Imitervirales</taxon>
        <taxon>Schizomimiviridae</taxon>
        <taxon>Kratosvirus</taxon>
        <taxon>Kratosvirus quantuckense</taxon>
    </lineage>
</organism>
<protein>
    <submittedName>
        <fullName evidence="2">Putative class II DNA photolyase</fullName>
    </submittedName>
</protein>
<sequence>MERCLNLNNKPINEQGNFISILIKRDYRFKKNWCFLNAIQLSKKYNKPIAVFVFVPNKVSDGKMPSKYSPFFPNQRHHYIFKNVITNFADELSKANISLQVIRGNSPYDAMKNILKESVVLLTDFKPIKNFKAIDKDLIKHSPIRIIQTDSHNVIPAWIVSDKPEYSAHTFRLKAQKLQLQYLTIIPNYTSFKQKPIMKTILNLDEKYFDLHKDVSIIDLKMTYSEGYGKFKLFVEKKLKHYADERNNSNNDVLSKMSTYVNWGVLSAQDLIYKINKLRKNDNVNTYLDELWIRREVADNFVNFKNDYEKTSSAWNWMKDLMKKDKYKTRYSLQELESAKTDDDLWNSSMCEWKTTGIMHGYMRMFWCKQIGLWNASKQRAMDICNYLNDKYSLDGYDSGGYTGVAWCLLGVHDRPFYGKLRPMTLNSQRKQLKPYIEKNKC</sequence>
<dbReference type="InterPro" id="IPR036155">
    <property type="entry name" value="Crypto/Photolyase_N_sf"/>
</dbReference>
<proteinExistence type="predicted"/>
<dbReference type="PANTHER" id="PTHR10211:SF0">
    <property type="entry name" value="DEOXYRIBODIPYRIMIDINE PHOTO-LYASE"/>
    <property type="match status" value="1"/>
</dbReference>
<dbReference type="Gene3D" id="1.10.579.10">
    <property type="entry name" value="DNA Cyclobutane Dipyrimidine Photolyase, subunit A, domain 3"/>
    <property type="match status" value="1"/>
</dbReference>
<dbReference type="Gene3D" id="3.40.50.620">
    <property type="entry name" value="HUPs"/>
    <property type="match status" value="1"/>
</dbReference>
<feature type="domain" description="Photolyase/cryptochrome alpha/beta" evidence="1">
    <location>
        <begin position="17"/>
        <end position="157"/>
    </location>
</feature>
<dbReference type="InterPro" id="IPR052219">
    <property type="entry name" value="Photolyase_Class-2"/>
</dbReference>
<name>A0A076FMN3_9VIRU</name>
<dbReference type="KEGG" id="vg:20041547"/>
<accession>A0A076FMN3</accession>
<dbReference type="Pfam" id="PF00875">
    <property type="entry name" value="DNA_photolyase"/>
    <property type="match status" value="1"/>
</dbReference>
<evidence type="ECO:0000313" key="2">
    <source>
        <dbReference type="EMBL" id="AII17183.1"/>
    </source>
</evidence>
<dbReference type="InterPro" id="IPR014729">
    <property type="entry name" value="Rossmann-like_a/b/a_fold"/>
</dbReference>
<gene>
    <name evidence="2" type="ORF">AaV_082</name>
</gene>
<dbReference type="GO" id="GO:0003904">
    <property type="term" value="F:deoxyribodipyrimidine photo-lyase activity"/>
    <property type="evidence" value="ECO:0007669"/>
    <property type="project" value="TreeGrafter"/>
</dbReference>
<dbReference type="OrthoDB" id="5004at10239"/>
<dbReference type="SUPFAM" id="SSF52425">
    <property type="entry name" value="Cryptochrome/photolyase, N-terminal domain"/>
    <property type="match status" value="1"/>
</dbReference>
<dbReference type="Gene3D" id="1.25.40.80">
    <property type="match status" value="1"/>
</dbReference>
<evidence type="ECO:0000313" key="3">
    <source>
        <dbReference type="Proteomes" id="UP000028667"/>
    </source>
</evidence>